<name>A0A125W2P6_ENTFL</name>
<dbReference type="Gene3D" id="3.10.560.10">
    <property type="entry name" value="Outer membrane lipoprotein wza domain like"/>
    <property type="match status" value="1"/>
</dbReference>
<dbReference type="GO" id="GO:0003677">
    <property type="term" value="F:DNA binding"/>
    <property type="evidence" value="ECO:0007669"/>
    <property type="project" value="InterPro"/>
</dbReference>
<dbReference type="NCBIfam" id="TIGR00426">
    <property type="entry name" value="competence protein ComEA helix-hairpin-helix repeat region"/>
    <property type="match status" value="1"/>
</dbReference>
<dbReference type="SMART" id="SM00278">
    <property type="entry name" value="HhH1"/>
    <property type="match status" value="2"/>
</dbReference>
<dbReference type="InterPro" id="IPR051675">
    <property type="entry name" value="Endo/Exo/Phosphatase_dom_1"/>
</dbReference>
<feature type="domain" description="Helix-hairpin-helix DNA-binding motif class 1" evidence="2">
    <location>
        <begin position="201"/>
        <end position="220"/>
    </location>
</feature>
<dbReference type="InterPro" id="IPR010994">
    <property type="entry name" value="RuvA_2-like"/>
</dbReference>
<dbReference type="RefSeq" id="WP_002385754.1">
    <property type="nucleotide sequence ID" value="NZ_GL454487.1"/>
</dbReference>
<gene>
    <name evidence="3" type="ORF">HMPREF9498_02884</name>
</gene>
<dbReference type="EMBL" id="AEBR01000103">
    <property type="protein sequence ID" value="EFM81547.1"/>
    <property type="molecule type" value="Genomic_DNA"/>
</dbReference>
<comment type="caution">
    <text evidence="3">The sequence shown here is derived from an EMBL/GenBank/DDBJ whole genome shotgun (WGS) entry which is preliminary data.</text>
</comment>
<sequence>MRNYILKGGQTMDWLKQLPKKWLLLGSGASIVILITLLVGIYLMVNKEAQVDTTMWEETSLTTMAEVATDATKERAETMIYVDIKGAVKVPGIYQLKNQQRIWDALALAGGVSEEADTTQVNYAQKVKDQMIIYVPKKGESVPQSLETLQESAPAQQNQEEKINLNTATEAELQTISGIGAKKAQEIIRFRDEQGPFKTVEELKNVPGIGEKTVERLKDMLTVTG</sequence>
<dbReference type="Pfam" id="PF12836">
    <property type="entry name" value="HHH_3"/>
    <property type="match status" value="1"/>
</dbReference>
<dbReference type="InterPro" id="IPR003583">
    <property type="entry name" value="Hlx-hairpin-Hlx_DNA-bd_motif"/>
</dbReference>
<dbReference type="Proteomes" id="UP000004846">
    <property type="component" value="Unassembled WGS sequence"/>
</dbReference>
<keyword evidence="1" id="KW-1133">Transmembrane helix</keyword>
<keyword evidence="1" id="KW-0812">Transmembrane</keyword>
<evidence type="ECO:0000259" key="2">
    <source>
        <dbReference type="SMART" id="SM00278"/>
    </source>
</evidence>
<evidence type="ECO:0000313" key="4">
    <source>
        <dbReference type="Proteomes" id="UP000004846"/>
    </source>
</evidence>
<evidence type="ECO:0000313" key="3">
    <source>
        <dbReference type="EMBL" id="EFM81547.1"/>
    </source>
</evidence>
<accession>A0A125W2P6</accession>
<dbReference type="InterPro" id="IPR004509">
    <property type="entry name" value="Competence_ComEA_HhH"/>
</dbReference>
<feature type="domain" description="Helix-hairpin-helix DNA-binding motif class 1" evidence="2">
    <location>
        <begin position="171"/>
        <end position="190"/>
    </location>
</feature>
<proteinExistence type="predicted"/>
<dbReference type="Gene3D" id="1.10.150.310">
    <property type="entry name" value="Tex RuvX-like domain-like"/>
    <property type="match status" value="1"/>
</dbReference>
<dbReference type="Pfam" id="PF10531">
    <property type="entry name" value="SLBB"/>
    <property type="match status" value="1"/>
</dbReference>
<protein>
    <submittedName>
        <fullName evidence="3">ComEA protein</fullName>
    </submittedName>
</protein>
<feature type="transmembrane region" description="Helical" evidence="1">
    <location>
        <begin position="21"/>
        <end position="45"/>
    </location>
</feature>
<keyword evidence="1" id="KW-0472">Membrane</keyword>
<dbReference type="SUPFAM" id="SSF47781">
    <property type="entry name" value="RuvA domain 2-like"/>
    <property type="match status" value="1"/>
</dbReference>
<dbReference type="PANTHER" id="PTHR21180">
    <property type="entry name" value="ENDONUCLEASE/EXONUCLEASE/PHOSPHATASE FAMILY DOMAIN-CONTAINING PROTEIN 1"/>
    <property type="match status" value="1"/>
</dbReference>
<dbReference type="GO" id="GO:0015628">
    <property type="term" value="P:protein secretion by the type II secretion system"/>
    <property type="evidence" value="ECO:0007669"/>
    <property type="project" value="TreeGrafter"/>
</dbReference>
<evidence type="ECO:0000256" key="1">
    <source>
        <dbReference type="SAM" id="Phobius"/>
    </source>
</evidence>
<dbReference type="InterPro" id="IPR019554">
    <property type="entry name" value="Soluble_ligand-bd"/>
</dbReference>
<dbReference type="GO" id="GO:0006281">
    <property type="term" value="P:DNA repair"/>
    <property type="evidence" value="ECO:0007669"/>
    <property type="project" value="InterPro"/>
</dbReference>
<dbReference type="PANTHER" id="PTHR21180:SF32">
    <property type="entry name" value="ENDONUCLEASE_EXONUCLEASE_PHOSPHATASE FAMILY DOMAIN-CONTAINING PROTEIN 1"/>
    <property type="match status" value="1"/>
</dbReference>
<dbReference type="GO" id="GO:0015627">
    <property type="term" value="C:type II protein secretion system complex"/>
    <property type="evidence" value="ECO:0007669"/>
    <property type="project" value="TreeGrafter"/>
</dbReference>
<dbReference type="AlphaFoldDB" id="A0A125W2P6"/>
<organism evidence="3 4">
    <name type="scientific">Enterococcus faecalis TX4248</name>
    <dbReference type="NCBI Taxonomy" id="749495"/>
    <lineage>
        <taxon>Bacteria</taxon>
        <taxon>Bacillati</taxon>
        <taxon>Bacillota</taxon>
        <taxon>Bacilli</taxon>
        <taxon>Lactobacillales</taxon>
        <taxon>Enterococcaceae</taxon>
        <taxon>Enterococcus</taxon>
    </lineage>
</organism>
<reference evidence="4" key="1">
    <citation type="submission" date="2010-07" db="EMBL/GenBank/DDBJ databases">
        <authorList>
            <person name="Weinstock G."/>
            <person name="Sodergren E."/>
            <person name="Clifton S."/>
            <person name="Fulton L."/>
            <person name="Fulton B."/>
            <person name="Courtney L."/>
            <person name="Fronick C."/>
            <person name="Harrison M."/>
            <person name="Strong C."/>
            <person name="Farmer C."/>
            <person name="Delahaunty K."/>
            <person name="Markovic C."/>
            <person name="Hall O."/>
            <person name="Minx P."/>
            <person name="Tomlinson C."/>
            <person name="Mitreva M."/>
            <person name="Hou S."/>
            <person name="Chen J."/>
            <person name="Wollam A."/>
            <person name="Pepin K.H."/>
            <person name="Johnson M."/>
            <person name="Bhonagiri V."/>
            <person name="Zhang X."/>
            <person name="Suruliraj S."/>
            <person name="Warren W."/>
            <person name="Chinwalla A."/>
            <person name="Mardis E.R."/>
            <person name="Wilson R.K."/>
        </authorList>
    </citation>
    <scope>NUCLEOTIDE SEQUENCE [LARGE SCALE GENOMIC DNA]</scope>
    <source>
        <strain evidence="4">TX4248</strain>
    </source>
</reference>
<dbReference type="HOGENOM" id="CLU_052011_1_0_9"/>